<keyword evidence="5" id="KW-0418">Kinase</keyword>
<feature type="transmembrane region" description="Helical" evidence="8">
    <location>
        <begin position="206"/>
        <end position="225"/>
    </location>
</feature>
<comment type="function">
    <text evidence="7">CIPK serine-threonine protein kinases interact with CBL proteins. Binding of a CBL protein to the regulatory NAF domain of CIPK protein lead to the activation of the kinase in a calcium-dependent manner.</text>
</comment>
<keyword evidence="6" id="KW-0067">ATP-binding</keyword>
<evidence type="ECO:0000256" key="6">
    <source>
        <dbReference type="ARBA" id="ARBA00022840"/>
    </source>
</evidence>
<dbReference type="FunFam" id="1.10.510.10:FF:000571">
    <property type="entry name" value="Maternal embryonic leucine zipper kinase"/>
    <property type="match status" value="1"/>
</dbReference>
<accession>A0AAF0WB09</accession>
<gene>
    <name evidence="10" type="ORF">DCAR_0205849</name>
</gene>
<dbReference type="PROSITE" id="PS00108">
    <property type="entry name" value="PROTEIN_KINASE_ST"/>
    <property type="match status" value="1"/>
</dbReference>
<reference evidence="10" key="2">
    <citation type="submission" date="2022-03" db="EMBL/GenBank/DDBJ databases">
        <title>Draft title - Genomic analysis of global carrot germplasm unveils the trajectory of domestication and the origin of high carotenoid orange carrot.</title>
        <authorList>
            <person name="Iorizzo M."/>
            <person name="Ellison S."/>
            <person name="Senalik D."/>
            <person name="Macko-Podgorni A."/>
            <person name="Grzebelus D."/>
            <person name="Bostan H."/>
            <person name="Rolling W."/>
            <person name="Curaba J."/>
            <person name="Simon P."/>
        </authorList>
    </citation>
    <scope>NUCLEOTIDE SEQUENCE</scope>
    <source>
        <tissue evidence="10">Leaf</tissue>
    </source>
</reference>
<sequence length="410" mass="46622">MAATAAAPHKTTRKKQRGGLFLGRYEIGKLLGHGSFTKVYHARNIKTNENVAIKVIDNEKILKDGLIAHIKREISILRRVRHPNIVQLHEVMATKTKIFFIMEYVKGGELFGKVAKGRLNEENARKYFQQLISAVVFCHSRGVFHQDLKPENILLYDNGDIKVSDFGLSAISEQMKGDGLFHTLCGTLAYVAPEILGRKGYHAAKVDIWSCGIILFVLMASYLPFHDQNIMIMYKKICKGQFRYLTRITIPEIMNNRWSRKGFKHTKFYVEDYKLCSVEDNVDDGIDYFSDISISEMEPEDFRPSSLNAFDIISMSFVTHAPVPVIMSRLEEIGKVVGFSVRKKDCRVSFEGSTESFKGPLTVSAEIFELTPLLRVVECEEFRDCELSPRLQNLMLFDSAQSSHVPSDSE</sequence>
<dbReference type="InterPro" id="IPR011009">
    <property type="entry name" value="Kinase-like_dom_sf"/>
</dbReference>
<evidence type="ECO:0000256" key="5">
    <source>
        <dbReference type="ARBA" id="ARBA00022777"/>
    </source>
</evidence>
<dbReference type="PROSITE" id="PS50011">
    <property type="entry name" value="PROTEIN_KINASE_DOM"/>
    <property type="match status" value="1"/>
</dbReference>
<keyword evidence="8" id="KW-0472">Membrane</keyword>
<evidence type="ECO:0000313" key="11">
    <source>
        <dbReference type="Proteomes" id="UP000077755"/>
    </source>
</evidence>
<dbReference type="GO" id="GO:0004674">
    <property type="term" value="F:protein serine/threonine kinase activity"/>
    <property type="evidence" value="ECO:0007669"/>
    <property type="project" value="UniProtKB-KW"/>
</dbReference>
<dbReference type="PANTHER" id="PTHR43895">
    <property type="entry name" value="CALCIUM/CALMODULIN-DEPENDENT PROTEIN KINASE KINASE-RELATED"/>
    <property type="match status" value="1"/>
</dbReference>
<dbReference type="SMART" id="SM00220">
    <property type="entry name" value="S_TKc"/>
    <property type="match status" value="1"/>
</dbReference>
<keyword evidence="8" id="KW-0812">Transmembrane</keyword>
<dbReference type="CDD" id="cd12195">
    <property type="entry name" value="CIPK_C"/>
    <property type="match status" value="1"/>
</dbReference>
<evidence type="ECO:0000256" key="7">
    <source>
        <dbReference type="ARBA" id="ARBA00058225"/>
    </source>
</evidence>
<keyword evidence="4" id="KW-0547">Nucleotide-binding</keyword>
<keyword evidence="11" id="KW-1185">Reference proteome</keyword>
<evidence type="ECO:0000313" key="10">
    <source>
        <dbReference type="EMBL" id="WOG86632.1"/>
    </source>
</evidence>
<evidence type="ECO:0000256" key="2">
    <source>
        <dbReference type="ARBA" id="ARBA00022527"/>
    </source>
</evidence>
<dbReference type="AlphaFoldDB" id="A0AAF0WB09"/>
<dbReference type="Pfam" id="PF00069">
    <property type="entry name" value="Pkinase"/>
    <property type="match status" value="1"/>
</dbReference>
<dbReference type="PANTHER" id="PTHR43895:SF140">
    <property type="entry name" value="CBL-INTERACTING SERINE_THREONINE-PROTEIN KINASE 12"/>
    <property type="match status" value="1"/>
</dbReference>
<dbReference type="GO" id="GO:0007165">
    <property type="term" value="P:signal transduction"/>
    <property type="evidence" value="ECO:0007669"/>
    <property type="project" value="TreeGrafter"/>
</dbReference>
<organism evidence="10 11">
    <name type="scientific">Daucus carota subsp. sativus</name>
    <name type="common">Carrot</name>
    <dbReference type="NCBI Taxonomy" id="79200"/>
    <lineage>
        <taxon>Eukaryota</taxon>
        <taxon>Viridiplantae</taxon>
        <taxon>Streptophyta</taxon>
        <taxon>Embryophyta</taxon>
        <taxon>Tracheophyta</taxon>
        <taxon>Spermatophyta</taxon>
        <taxon>Magnoliopsida</taxon>
        <taxon>eudicotyledons</taxon>
        <taxon>Gunneridae</taxon>
        <taxon>Pentapetalae</taxon>
        <taxon>asterids</taxon>
        <taxon>campanulids</taxon>
        <taxon>Apiales</taxon>
        <taxon>Apiaceae</taxon>
        <taxon>Apioideae</taxon>
        <taxon>Scandiceae</taxon>
        <taxon>Daucinae</taxon>
        <taxon>Daucus</taxon>
        <taxon>Daucus sect. Daucus</taxon>
    </lineage>
</organism>
<evidence type="ECO:0000256" key="3">
    <source>
        <dbReference type="ARBA" id="ARBA00022679"/>
    </source>
</evidence>
<keyword evidence="2" id="KW-0723">Serine/threonine-protein kinase</keyword>
<reference evidence="10" key="1">
    <citation type="journal article" date="2016" name="Nat. Genet.">
        <title>A high-quality carrot genome assembly provides new insights into carotenoid accumulation and asterid genome evolution.</title>
        <authorList>
            <person name="Iorizzo M."/>
            <person name="Ellison S."/>
            <person name="Senalik D."/>
            <person name="Zeng P."/>
            <person name="Satapoomin P."/>
            <person name="Huang J."/>
            <person name="Bowman M."/>
            <person name="Iovene M."/>
            <person name="Sanseverino W."/>
            <person name="Cavagnaro P."/>
            <person name="Yildiz M."/>
            <person name="Macko-Podgorni A."/>
            <person name="Moranska E."/>
            <person name="Grzebelus E."/>
            <person name="Grzebelus D."/>
            <person name="Ashrafi H."/>
            <person name="Zheng Z."/>
            <person name="Cheng S."/>
            <person name="Spooner D."/>
            <person name="Van Deynze A."/>
            <person name="Simon P."/>
        </authorList>
    </citation>
    <scope>NUCLEOTIDE SEQUENCE</scope>
    <source>
        <tissue evidence="10">Leaf</tissue>
    </source>
</reference>
<feature type="domain" description="Protein kinase" evidence="9">
    <location>
        <begin position="25"/>
        <end position="318"/>
    </location>
</feature>
<protein>
    <recommendedName>
        <fullName evidence="9">Protein kinase domain-containing protein</fullName>
    </recommendedName>
</protein>
<dbReference type="InterPro" id="IPR008271">
    <property type="entry name" value="Ser/Thr_kinase_AS"/>
</dbReference>
<keyword evidence="3" id="KW-0808">Transferase</keyword>
<evidence type="ECO:0000256" key="4">
    <source>
        <dbReference type="ARBA" id="ARBA00022741"/>
    </source>
</evidence>
<dbReference type="SUPFAM" id="SSF56112">
    <property type="entry name" value="Protein kinase-like (PK-like)"/>
    <property type="match status" value="1"/>
</dbReference>
<dbReference type="Proteomes" id="UP000077755">
    <property type="component" value="Chromosome 2"/>
</dbReference>
<evidence type="ECO:0000259" key="9">
    <source>
        <dbReference type="PROSITE" id="PS50011"/>
    </source>
</evidence>
<name>A0AAF0WB09_DAUCS</name>
<dbReference type="Gene3D" id="3.30.310.80">
    <property type="entry name" value="Kinase associated domain 1, KA1"/>
    <property type="match status" value="1"/>
</dbReference>
<evidence type="ECO:0000256" key="1">
    <source>
        <dbReference type="ARBA" id="ARBA00006234"/>
    </source>
</evidence>
<keyword evidence="8" id="KW-1133">Transmembrane helix</keyword>
<dbReference type="FunFam" id="3.30.200.20:FF:000096">
    <property type="entry name" value="Non-specific serine/threonine protein kinase"/>
    <property type="match status" value="1"/>
</dbReference>
<dbReference type="InterPro" id="IPR000719">
    <property type="entry name" value="Prot_kinase_dom"/>
</dbReference>
<dbReference type="Gene3D" id="1.10.510.10">
    <property type="entry name" value="Transferase(Phosphotransferase) domain 1"/>
    <property type="match status" value="1"/>
</dbReference>
<dbReference type="GO" id="GO:0005524">
    <property type="term" value="F:ATP binding"/>
    <property type="evidence" value="ECO:0007669"/>
    <property type="project" value="UniProtKB-KW"/>
</dbReference>
<comment type="similarity">
    <text evidence="1">Belongs to the protein kinase superfamily. CAMK Ser/Thr protein kinase family. SNF1 subfamily.</text>
</comment>
<proteinExistence type="inferred from homology"/>
<dbReference type="EMBL" id="CP093344">
    <property type="protein sequence ID" value="WOG86632.1"/>
    <property type="molecule type" value="Genomic_DNA"/>
</dbReference>
<evidence type="ECO:0000256" key="8">
    <source>
        <dbReference type="SAM" id="Phobius"/>
    </source>
</evidence>